<evidence type="ECO:0000256" key="8">
    <source>
        <dbReference type="ARBA" id="ARBA00023077"/>
    </source>
</evidence>
<dbReference type="InterPro" id="IPR000531">
    <property type="entry name" value="Beta-barrel_TonB"/>
</dbReference>
<keyword evidence="5 11" id="KW-0812">Transmembrane</keyword>
<evidence type="ECO:0000256" key="1">
    <source>
        <dbReference type="ARBA" id="ARBA00004571"/>
    </source>
</evidence>
<keyword evidence="9 11" id="KW-0472">Membrane</keyword>
<evidence type="ECO:0000256" key="6">
    <source>
        <dbReference type="ARBA" id="ARBA00023004"/>
    </source>
</evidence>
<keyword evidence="3 11" id="KW-1134">Transmembrane beta strand</keyword>
<dbReference type="Pfam" id="PF07715">
    <property type="entry name" value="Plug"/>
    <property type="match status" value="1"/>
</dbReference>
<evidence type="ECO:0000259" key="14">
    <source>
        <dbReference type="Pfam" id="PF00593"/>
    </source>
</evidence>
<dbReference type="PROSITE" id="PS52016">
    <property type="entry name" value="TONB_DEPENDENT_REC_3"/>
    <property type="match status" value="1"/>
</dbReference>
<keyword evidence="10 11" id="KW-0998">Cell outer membrane</keyword>
<reference evidence="16" key="1">
    <citation type="submission" date="2023-07" db="EMBL/GenBank/DDBJ databases">
        <authorList>
            <person name="Kim M."/>
        </authorList>
    </citation>
    <scope>NUCLEOTIDE SEQUENCE</scope>
    <source>
        <strain evidence="16">BIUV-7</strain>
    </source>
</reference>
<keyword evidence="8 12" id="KW-0798">TonB box</keyword>
<evidence type="ECO:0000256" key="2">
    <source>
        <dbReference type="ARBA" id="ARBA00022448"/>
    </source>
</evidence>
<keyword evidence="16" id="KW-0675">Receptor</keyword>
<keyword evidence="6" id="KW-0408">Iron</keyword>
<gene>
    <name evidence="16" type="ORF">Q4F19_12515</name>
</gene>
<dbReference type="InterPro" id="IPR039426">
    <property type="entry name" value="TonB-dep_rcpt-like"/>
</dbReference>
<dbReference type="Pfam" id="PF00593">
    <property type="entry name" value="TonB_dep_Rec_b-barrel"/>
    <property type="match status" value="1"/>
</dbReference>
<evidence type="ECO:0000256" key="5">
    <source>
        <dbReference type="ARBA" id="ARBA00022692"/>
    </source>
</evidence>
<dbReference type="EMBL" id="JAUOTP010000005">
    <property type="protein sequence ID" value="MDO6415207.1"/>
    <property type="molecule type" value="Genomic_DNA"/>
</dbReference>
<dbReference type="Proteomes" id="UP001169764">
    <property type="component" value="Unassembled WGS sequence"/>
</dbReference>
<dbReference type="InterPro" id="IPR012910">
    <property type="entry name" value="Plug_dom"/>
</dbReference>
<evidence type="ECO:0000256" key="9">
    <source>
        <dbReference type="ARBA" id="ARBA00023136"/>
    </source>
</evidence>
<keyword evidence="7" id="KW-0406">Ion transport</keyword>
<evidence type="ECO:0000313" key="17">
    <source>
        <dbReference type="Proteomes" id="UP001169764"/>
    </source>
</evidence>
<dbReference type="RefSeq" id="WP_303543060.1">
    <property type="nucleotide sequence ID" value="NZ_JAUOTP010000005.1"/>
</dbReference>
<protein>
    <submittedName>
        <fullName evidence="16">TonB-dependent receptor</fullName>
    </submittedName>
</protein>
<evidence type="ECO:0000256" key="4">
    <source>
        <dbReference type="ARBA" id="ARBA00022496"/>
    </source>
</evidence>
<keyword evidence="17" id="KW-1185">Reference proteome</keyword>
<accession>A0ABT8YA42</accession>
<dbReference type="CDD" id="cd01347">
    <property type="entry name" value="ligand_gated_channel"/>
    <property type="match status" value="1"/>
</dbReference>
<proteinExistence type="inferred from homology"/>
<evidence type="ECO:0000259" key="15">
    <source>
        <dbReference type="Pfam" id="PF07715"/>
    </source>
</evidence>
<evidence type="ECO:0000256" key="7">
    <source>
        <dbReference type="ARBA" id="ARBA00023065"/>
    </source>
</evidence>
<comment type="caution">
    <text evidence="16">The sequence shown here is derived from an EMBL/GenBank/DDBJ whole genome shotgun (WGS) entry which is preliminary data.</text>
</comment>
<keyword evidence="2 11" id="KW-0813">Transport</keyword>
<keyword evidence="13" id="KW-0732">Signal</keyword>
<feature type="signal peptide" evidence="13">
    <location>
        <begin position="1"/>
        <end position="26"/>
    </location>
</feature>
<evidence type="ECO:0000256" key="12">
    <source>
        <dbReference type="RuleBase" id="RU003357"/>
    </source>
</evidence>
<feature type="domain" description="TonB-dependent receptor-like beta-barrel" evidence="14">
    <location>
        <begin position="230"/>
        <end position="717"/>
    </location>
</feature>
<evidence type="ECO:0000313" key="16">
    <source>
        <dbReference type="EMBL" id="MDO6415207.1"/>
    </source>
</evidence>
<sequence>MSRFHIIVGRGALVAGLIVAGAPVWAQTAPASPPAETLAANDPGEIIVTAQKRAENVQSVPLAVSVVSPAQLAAAGVRQFQDLSKIAPSLTIRPAEHPVNANISLRGVGTFAFGIGVEPSVAVLVDEVPLAFQARAFTDLPDVERIEVLRGPQSTLYGKSASAGLINIITRSPTDTLQVRANAVATTDEEYGANFSVSGPINEKLGYVVSAAYSFWDGNVKNLFNGKEVNGRETFNTRGKLRFRPSDDVSFTLSANYLKGATDVGRPFVRLSPNARLRGAAALTTAVTMPGVVIGTDNTDVSNNYNARTNYSGYGGNLRGEIGLGDMTLITVSSYDKFHLNDYLDHDDTSAPGPNGLNIQVGEFRSKLYTQEVRLQSPGDKPFRYTVGAYYAHVAFERPFMRGPTFSLANWFATSKSRQVAGFVQADWEFLPKATLTGGARIQNEKVDYTYQDNLAVAPARNFFSGGAKDTAETWKASLRYEFTPAISAFATYATGYKGQTYDLTTGFNANRAAAGPIKPEKSKDRELGIRTQWFDRRLTVNVTLFDTDYKNLQAQTIETLADGTSNFRLTNVGKLGTKGVEVDTAARVGSDVTLGASVAYLDAKYKSFPVAQCYPMQTAALGCINPGGGAATYQNLTGTRAVQAPRWKFSVNSEYSPALTDNLRGIAQANWQYQSDIFYASRDPELTQKAYHIVNVGLGVRSQDRKWEVVAFVNNVFDQQYFPALVNSAGNFGLSAANPGQATQAVLPRDFRRYGGLRVGLNF</sequence>
<dbReference type="PANTHER" id="PTHR32552:SF81">
    <property type="entry name" value="TONB-DEPENDENT OUTER MEMBRANE RECEPTOR"/>
    <property type="match status" value="1"/>
</dbReference>
<organism evidence="16 17">
    <name type="scientific">Sphingomonas natans</name>
    <dbReference type="NCBI Taxonomy" id="3063330"/>
    <lineage>
        <taxon>Bacteria</taxon>
        <taxon>Pseudomonadati</taxon>
        <taxon>Pseudomonadota</taxon>
        <taxon>Alphaproteobacteria</taxon>
        <taxon>Sphingomonadales</taxon>
        <taxon>Sphingomonadaceae</taxon>
        <taxon>Sphingomonas</taxon>
    </lineage>
</organism>
<evidence type="ECO:0000256" key="10">
    <source>
        <dbReference type="ARBA" id="ARBA00023237"/>
    </source>
</evidence>
<feature type="chain" id="PRO_5046942423" evidence="13">
    <location>
        <begin position="27"/>
        <end position="764"/>
    </location>
</feature>
<evidence type="ECO:0000256" key="13">
    <source>
        <dbReference type="SAM" id="SignalP"/>
    </source>
</evidence>
<evidence type="ECO:0000256" key="3">
    <source>
        <dbReference type="ARBA" id="ARBA00022452"/>
    </source>
</evidence>
<dbReference type="PANTHER" id="PTHR32552">
    <property type="entry name" value="FERRICHROME IRON RECEPTOR-RELATED"/>
    <property type="match status" value="1"/>
</dbReference>
<dbReference type="SUPFAM" id="SSF56935">
    <property type="entry name" value="Porins"/>
    <property type="match status" value="1"/>
</dbReference>
<keyword evidence="4" id="KW-0410">Iron transport</keyword>
<evidence type="ECO:0000256" key="11">
    <source>
        <dbReference type="PROSITE-ProRule" id="PRU01360"/>
    </source>
</evidence>
<comment type="subcellular location">
    <subcellularLocation>
        <location evidence="1 11">Cell outer membrane</location>
        <topology evidence="1 11">Multi-pass membrane protein</topology>
    </subcellularLocation>
</comment>
<dbReference type="InterPro" id="IPR036942">
    <property type="entry name" value="Beta-barrel_TonB_sf"/>
</dbReference>
<dbReference type="Gene3D" id="2.40.170.20">
    <property type="entry name" value="TonB-dependent receptor, beta-barrel domain"/>
    <property type="match status" value="1"/>
</dbReference>
<feature type="domain" description="TonB-dependent receptor plug" evidence="15">
    <location>
        <begin position="57"/>
        <end position="164"/>
    </location>
</feature>
<comment type="similarity">
    <text evidence="11 12">Belongs to the TonB-dependent receptor family.</text>
</comment>
<name>A0ABT8YA42_9SPHN</name>